<dbReference type="AlphaFoldDB" id="A0A853B6E8"/>
<evidence type="ECO:0000256" key="1">
    <source>
        <dbReference type="SAM" id="Phobius"/>
    </source>
</evidence>
<dbReference type="RefSeq" id="WP_179774645.1">
    <property type="nucleotide sequence ID" value="NZ_JACCFK010000001.1"/>
</dbReference>
<feature type="transmembrane region" description="Helical" evidence="1">
    <location>
        <begin position="7"/>
        <end position="32"/>
    </location>
</feature>
<dbReference type="EMBL" id="JACCFK010000001">
    <property type="protein sequence ID" value="NYI90649.1"/>
    <property type="molecule type" value="Genomic_DNA"/>
</dbReference>
<evidence type="ECO:0000313" key="3">
    <source>
        <dbReference type="Proteomes" id="UP000549616"/>
    </source>
</evidence>
<protein>
    <submittedName>
        <fullName evidence="2">Uncharacterized protein</fullName>
    </submittedName>
</protein>
<keyword evidence="1" id="KW-0472">Membrane</keyword>
<proteinExistence type="predicted"/>
<feature type="transmembrane region" description="Helical" evidence="1">
    <location>
        <begin position="82"/>
        <end position="99"/>
    </location>
</feature>
<sequence length="102" mass="10947">MGWIVGVVLNAGLGVLAVWPVGFLVTLGWAVLDRLGWASIDPALVDDGLTPIVMLAAGSWIILLPLFLGLNVLVIRKSRVDGRIHWPMAVVLLVVPFLVRSA</sequence>
<accession>A0A853B6E8</accession>
<reference evidence="2 3" key="1">
    <citation type="submission" date="2020-07" db="EMBL/GenBank/DDBJ databases">
        <title>Sequencing the genomes of 1000 actinobacteria strains.</title>
        <authorList>
            <person name="Klenk H.-P."/>
        </authorList>
    </citation>
    <scope>NUCLEOTIDE SEQUENCE [LARGE SCALE GENOMIC DNA]</scope>
    <source>
        <strain evidence="2 3">DSM 104006</strain>
    </source>
</reference>
<feature type="transmembrane region" description="Helical" evidence="1">
    <location>
        <begin position="52"/>
        <end position="75"/>
    </location>
</feature>
<keyword evidence="1" id="KW-0812">Transmembrane</keyword>
<keyword evidence="3" id="KW-1185">Reference proteome</keyword>
<keyword evidence="1" id="KW-1133">Transmembrane helix</keyword>
<gene>
    <name evidence="2" type="ORF">HNR02_003972</name>
</gene>
<dbReference type="Proteomes" id="UP000549616">
    <property type="component" value="Unassembled WGS sequence"/>
</dbReference>
<organism evidence="2 3">
    <name type="scientific">Amycolatopsis endophytica</name>
    <dbReference type="NCBI Taxonomy" id="860233"/>
    <lineage>
        <taxon>Bacteria</taxon>
        <taxon>Bacillati</taxon>
        <taxon>Actinomycetota</taxon>
        <taxon>Actinomycetes</taxon>
        <taxon>Pseudonocardiales</taxon>
        <taxon>Pseudonocardiaceae</taxon>
        <taxon>Amycolatopsis</taxon>
    </lineage>
</organism>
<name>A0A853B6E8_9PSEU</name>
<evidence type="ECO:0000313" key="2">
    <source>
        <dbReference type="EMBL" id="NYI90649.1"/>
    </source>
</evidence>
<comment type="caution">
    <text evidence="2">The sequence shown here is derived from an EMBL/GenBank/DDBJ whole genome shotgun (WGS) entry which is preliminary data.</text>
</comment>